<evidence type="ECO:0000313" key="2">
    <source>
        <dbReference type="EMBL" id="CAD8128302.1"/>
    </source>
</evidence>
<proteinExistence type="predicted"/>
<comment type="caution">
    <text evidence="2">The sequence shown here is derived from an EMBL/GenBank/DDBJ whole genome shotgun (WGS) entry which is preliminary data.</text>
</comment>
<reference evidence="2" key="1">
    <citation type="submission" date="2021-01" db="EMBL/GenBank/DDBJ databases">
        <authorList>
            <consortium name="Genoscope - CEA"/>
            <person name="William W."/>
        </authorList>
    </citation>
    <scope>NUCLEOTIDE SEQUENCE</scope>
</reference>
<dbReference type="AlphaFoldDB" id="A0A8S1RLY1"/>
<evidence type="ECO:0000313" key="3">
    <source>
        <dbReference type="Proteomes" id="UP000692954"/>
    </source>
</evidence>
<accession>A0A8S1RLY1</accession>
<protein>
    <submittedName>
        <fullName evidence="2">Uncharacterized protein</fullName>
    </submittedName>
</protein>
<gene>
    <name evidence="2" type="ORF">PSON_ATCC_30995.1.T1850056</name>
</gene>
<dbReference type="EMBL" id="CAJJDN010000185">
    <property type="protein sequence ID" value="CAD8128302.1"/>
    <property type="molecule type" value="Genomic_DNA"/>
</dbReference>
<sequence length="180" mass="20679">MNQLCCFLILITLQLFQSCCLKNGCQRINQFKSTLRGNYKNVISYENGSLLISRKQNSFNGSGRFLGVLFRNEIYANSADIKGTFCSINTSIIIQLRQNYELNTLVLWLWDGQSRQYNLVVYASHLENETVIFDQISAQAKAIQIQFSPQIVDKFRVYNRNGNSVSTTTNIIKAEAYYKK</sequence>
<feature type="chain" id="PRO_5035933023" evidence="1">
    <location>
        <begin position="22"/>
        <end position="180"/>
    </location>
</feature>
<dbReference type="OrthoDB" id="305366at2759"/>
<feature type="signal peptide" evidence="1">
    <location>
        <begin position="1"/>
        <end position="21"/>
    </location>
</feature>
<keyword evidence="3" id="KW-1185">Reference proteome</keyword>
<name>A0A8S1RLY1_9CILI</name>
<dbReference type="Proteomes" id="UP000692954">
    <property type="component" value="Unassembled WGS sequence"/>
</dbReference>
<organism evidence="2 3">
    <name type="scientific">Paramecium sonneborni</name>
    <dbReference type="NCBI Taxonomy" id="65129"/>
    <lineage>
        <taxon>Eukaryota</taxon>
        <taxon>Sar</taxon>
        <taxon>Alveolata</taxon>
        <taxon>Ciliophora</taxon>
        <taxon>Intramacronucleata</taxon>
        <taxon>Oligohymenophorea</taxon>
        <taxon>Peniculida</taxon>
        <taxon>Parameciidae</taxon>
        <taxon>Paramecium</taxon>
    </lineage>
</organism>
<evidence type="ECO:0000256" key="1">
    <source>
        <dbReference type="SAM" id="SignalP"/>
    </source>
</evidence>
<keyword evidence="1" id="KW-0732">Signal</keyword>